<keyword evidence="2" id="KW-1133">Transmembrane helix</keyword>
<dbReference type="PANTHER" id="PTHR33782:SF5">
    <property type="entry name" value="MEDIATOR OF RNA POLYMERASE II TRANSCRIPTION SUBUNIT"/>
    <property type="match status" value="1"/>
</dbReference>
<feature type="transmembrane region" description="Helical" evidence="2">
    <location>
        <begin position="186"/>
        <end position="210"/>
    </location>
</feature>
<reference evidence="3" key="1">
    <citation type="submission" date="2015-07" db="EMBL/GenBank/DDBJ databases">
        <title>Transcriptome Assembly of Anthurium amnicola.</title>
        <authorList>
            <person name="Suzuki J."/>
        </authorList>
    </citation>
    <scope>NUCLEOTIDE SEQUENCE</scope>
</reference>
<gene>
    <name evidence="3" type="primary">CMT1_1</name>
    <name evidence="3" type="ORF">g.8387</name>
</gene>
<feature type="non-terminal residue" evidence="3">
    <location>
        <position position="1"/>
    </location>
</feature>
<accession>A0A1D1YC33</accession>
<keyword evidence="2" id="KW-0472">Membrane</keyword>
<sequence>NYSSHEICLWEILLAQNHRVGVLSPSEELPPSPHSTSFLVVLAWPSPLGETRAQPLLPSPTPALHHSISLVSEAMESLSSSAALHGSPFVTRARHPRMGPCRRGRYPPLRVSASRSGGGSGWECSGGSQVDADMVELRRRIREIEDEEAPEHWMEWEKRYYRSYPSDVCEAVGLLQNLLMRTRPGVALGAAALLALSLPTSAGLLLFHLAQAVKSLHF</sequence>
<evidence type="ECO:0000256" key="1">
    <source>
        <dbReference type="SAM" id="MobiDB-lite"/>
    </source>
</evidence>
<dbReference type="PANTHER" id="PTHR33782">
    <property type="entry name" value="OS01G0121600 PROTEIN"/>
    <property type="match status" value="1"/>
</dbReference>
<name>A0A1D1YC33_9ARAE</name>
<protein>
    <submittedName>
        <fullName evidence="3">Alpha-1,3-mannosyltransferase CMT1</fullName>
    </submittedName>
</protein>
<evidence type="ECO:0000256" key="2">
    <source>
        <dbReference type="SAM" id="Phobius"/>
    </source>
</evidence>
<keyword evidence="3" id="KW-0808">Transferase</keyword>
<feature type="region of interest" description="Disordered" evidence="1">
    <location>
        <begin position="104"/>
        <end position="127"/>
    </location>
</feature>
<keyword evidence="3" id="KW-0328">Glycosyltransferase</keyword>
<dbReference type="EMBL" id="GDJX01015743">
    <property type="protein sequence ID" value="JAT52193.1"/>
    <property type="molecule type" value="Transcribed_RNA"/>
</dbReference>
<dbReference type="AlphaFoldDB" id="A0A1D1YC33"/>
<proteinExistence type="predicted"/>
<evidence type="ECO:0000313" key="3">
    <source>
        <dbReference type="EMBL" id="JAT52193.1"/>
    </source>
</evidence>
<keyword evidence="2" id="KW-0812">Transmembrane</keyword>
<dbReference type="GO" id="GO:0016757">
    <property type="term" value="F:glycosyltransferase activity"/>
    <property type="evidence" value="ECO:0007669"/>
    <property type="project" value="UniProtKB-KW"/>
</dbReference>
<organism evidence="3">
    <name type="scientific">Anthurium amnicola</name>
    <dbReference type="NCBI Taxonomy" id="1678845"/>
    <lineage>
        <taxon>Eukaryota</taxon>
        <taxon>Viridiplantae</taxon>
        <taxon>Streptophyta</taxon>
        <taxon>Embryophyta</taxon>
        <taxon>Tracheophyta</taxon>
        <taxon>Spermatophyta</taxon>
        <taxon>Magnoliopsida</taxon>
        <taxon>Liliopsida</taxon>
        <taxon>Araceae</taxon>
        <taxon>Pothoideae</taxon>
        <taxon>Potheae</taxon>
        <taxon>Anthurium</taxon>
    </lineage>
</organism>